<dbReference type="AlphaFoldDB" id="A0A0H2RDV8"/>
<evidence type="ECO:0000313" key="1">
    <source>
        <dbReference type="EMBL" id="KLO10030.1"/>
    </source>
</evidence>
<dbReference type="InParanoid" id="A0A0H2RDV8"/>
<name>A0A0H2RDV8_9AGAM</name>
<proteinExistence type="predicted"/>
<evidence type="ECO:0000313" key="2">
    <source>
        <dbReference type="Proteomes" id="UP000053477"/>
    </source>
</evidence>
<sequence>MFPNVEKLQIGLEDYKQSIPFDIVLDATPRVRDLTLDLPHCVAPTQYHGQGTYYYYRIPPCRDLETIRFKNCDSLPARWTLYFLEKLKGAGGESKFVDIKRIEIEGCNRFKGFKDDFVNVVGDKLVWNA</sequence>
<accession>A0A0H2RDV8</accession>
<reference evidence="1 2" key="1">
    <citation type="submission" date="2015-04" db="EMBL/GenBank/DDBJ databases">
        <title>Complete genome sequence of Schizopora paradoxa KUC8140, a cosmopolitan wood degrader in East Asia.</title>
        <authorList>
            <consortium name="DOE Joint Genome Institute"/>
            <person name="Min B."/>
            <person name="Park H."/>
            <person name="Jang Y."/>
            <person name="Kim J.-J."/>
            <person name="Kim K.H."/>
            <person name="Pangilinan J."/>
            <person name="Lipzen A."/>
            <person name="Riley R."/>
            <person name="Grigoriev I.V."/>
            <person name="Spatafora J.W."/>
            <person name="Choi I.-G."/>
        </authorList>
    </citation>
    <scope>NUCLEOTIDE SEQUENCE [LARGE SCALE GENOMIC DNA]</scope>
    <source>
        <strain evidence="1 2">KUC8140</strain>
    </source>
</reference>
<dbReference type="EMBL" id="KQ086038">
    <property type="protein sequence ID" value="KLO10030.1"/>
    <property type="molecule type" value="Genomic_DNA"/>
</dbReference>
<keyword evidence="2" id="KW-1185">Reference proteome</keyword>
<organism evidence="1 2">
    <name type="scientific">Schizopora paradoxa</name>
    <dbReference type="NCBI Taxonomy" id="27342"/>
    <lineage>
        <taxon>Eukaryota</taxon>
        <taxon>Fungi</taxon>
        <taxon>Dikarya</taxon>
        <taxon>Basidiomycota</taxon>
        <taxon>Agaricomycotina</taxon>
        <taxon>Agaricomycetes</taxon>
        <taxon>Hymenochaetales</taxon>
        <taxon>Schizoporaceae</taxon>
        <taxon>Schizopora</taxon>
    </lineage>
</organism>
<dbReference type="Proteomes" id="UP000053477">
    <property type="component" value="Unassembled WGS sequence"/>
</dbReference>
<gene>
    <name evidence="1" type="ORF">SCHPADRAFT_930807</name>
</gene>
<protein>
    <submittedName>
        <fullName evidence="1">Uncharacterized protein</fullName>
    </submittedName>
</protein>